<name>A0A9P9JKV3_9HYPO</name>
<dbReference type="EMBL" id="JAGMUU010000001">
    <property type="protein sequence ID" value="KAH7162520.1"/>
    <property type="molecule type" value="Genomic_DNA"/>
</dbReference>
<proteinExistence type="predicted"/>
<dbReference type="OrthoDB" id="10645116at2759"/>
<comment type="caution">
    <text evidence="3">The sequence shown here is derived from an EMBL/GenBank/DDBJ whole genome shotgun (WGS) entry which is preliminary data.</text>
</comment>
<feature type="region of interest" description="Disordered" evidence="1">
    <location>
        <begin position="43"/>
        <end position="75"/>
    </location>
</feature>
<keyword evidence="2" id="KW-0732">Signal</keyword>
<gene>
    <name evidence="3" type="ORF">B0J13DRAFT_633568</name>
</gene>
<keyword evidence="4" id="KW-1185">Reference proteome</keyword>
<accession>A0A9P9JKV3</accession>
<evidence type="ECO:0000256" key="1">
    <source>
        <dbReference type="SAM" id="MobiDB-lite"/>
    </source>
</evidence>
<evidence type="ECO:0000313" key="4">
    <source>
        <dbReference type="Proteomes" id="UP000717696"/>
    </source>
</evidence>
<evidence type="ECO:0000313" key="3">
    <source>
        <dbReference type="EMBL" id="KAH7162520.1"/>
    </source>
</evidence>
<feature type="signal peptide" evidence="2">
    <location>
        <begin position="1"/>
        <end position="20"/>
    </location>
</feature>
<feature type="compositionally biased region" description="Low complexity" evidence="1">
    <location>
        <begin position="51"/>
        <end position="72"/>
    </location>
</feature>
<reference evidence="3" key="1">
    <citation type="journal article" date="2021" name="Nat. Commun.">
        <title>Genetic determinants of endophytism in the Arabidopsis root mycobiome.</title>
        <authorList>
            <person name="Mesny F."/>
            <person name="Miyauchi S."/>
            <person name="Thiergart T."/>
            <person name="Pickel B."/>
            <person name="Atanasova L."/>
            <person name="Karlsson M."/>
            <person name="Huettel B."/>
            <person name="Barry K.W."/>
            <person name="Haridas S."/>
            <person name="Chen C."/>
            <person name="Bauer D."/>
            <person name="Andreopoulos W."/>
            <person name="Pangilinan J."/>
            <person name="LaButti K."/>
            <person name="Riley R."/>
            <person name="Lipzen A."/>
            <person name="Clum A."/>
            <person name="Drula E."/>
            <person name="Henrissat B."/>
            <person name="Kohler A."/>
            <person name="Grigoriev I.V."/>
            <person name="Martin F.M."/>
            <person name="Hacquard S."/>
        </authorList>
    </citation>
    <scope>NUCLEOTIDE SEQUENCE</scope>
    <source>
        <strain evidence="3">MPI-CAGE-AT-0021</strain>
    </source>
</reference>
<dbReference type="AlphaFoldDB" id="A0A9P9JKV3"/>
<sequence length="183" mass="19254">MPVIMAGSMLVLHLVGRGTGRDWEMCVCVAMCVWTEDQGIWQGSDNSQGGTLTDPSDPTATATPPTTSDSPLQRSNRNRGLCIFTAAACGSAIGSGRSSAKSSHRRIALGPPTRRVAVPFGQSTSGGDAVQCATLGPVQATQRPQRMVPPWWRSAFHDVLAGQWSRLATVGKCGPGCFQGRLG</sequence>
<feature type="region of interest" description="Disordered" evidence="1">
    <location>
        <begin position="94"/>
        <end position="113"/>
    </location>
</feature>
<evidence type="ECO:0008006" key="5">
    <source>
        <dbReference type="Google" id="ProtNLM"/>
    </source>
</evidence>
<dbReference type="Proteomes" id="UP000717696">
    <property type="component" value="Unassembled WGS sequence"/>
</dbReference>
<protein>
    <recommendedName>
        <fullName evidence="5">Secreted protein</fullName>
    </recommendedName>
</protein>
<organism evidence="3 4">
    <name type="scientific">Dactylonectria estremocensis</name>
    <dbReference type="NCBI Taxonomy" id="1079267"/>
    <lineage>
        <taxon>Eukaryota</taxon>
        <taxon>Fungi</taxon>
        <taxon>Dikarya</taxon>
        <taxon>Ascomycota</taxon>
        <taxon>Pezizomycotina</taxon>
        <taxon>Sordariomycetes</taxon>
        <taxon>Hypocreomycetidae</taxon>
        <taxon>Hypocreales</taxon>
        <taxon>Nectriaceae</taxon>
        <taxon>Dactylonectria</taxon>
    </lineage>
</organism>
<feature type="chain" id="PRO_5040334489" description="Secreted protein" evidence="2">
    <location>
        <begin position="21"/>
        <end position="183"/>
    </location>
</feature>
<evidence type="ECO:0000256" key="2">
    <source>
        <dbReference type="SAM" id="SignalP"/>
    </source>
</evidence>